<evidence type="ECO:0000259" key="11">
    <source>
        <dbReference type="PROSITE" id="PS50893"/>
    </source>
</evidence>
<evidence type="ECO:0000313" key="12">
    <source>
        <dbReference type="EMBL" id="TCD70632.1"/>
    </source>
</evidence>
<dbReference type="InterPro" id="IPR050835">
    <property type="entry name" value="ABC_transporter_sub-D"/>
</dbReference>
<gene>
    <name evidence="12" type="ORF">EIP91_002351</name>
</gene>
<dbReference type="AlphaFoldDB" id="A0A4R0RTP7"/>
<dbReference type="InterPro" id="IPR011527">
    <property type="entry name" value="ABC1_TM_dom"/>
</dbReference>
<dbReference type="SMART" id="SM00382">
    <property type="entry name" value="AAA"/>
    <property type="match status" value="1"/>
</dbReference>
<dbReference type="GO" id="GO:0007031">
    <property type="term" value="P:peroxisome organization"/>
    <property type="evidence" value="ECO:0007669"/>
    <property type="project" value="TreeGrafter"/>
</dbReference>
<evidence type="ECO:0000256" key="9">
    <source>
        <dbReference type="SAM" id="MobiDB-lite"/>
    </source>
</evidence>
<keyword evidence="13" id="KW-1185">Reference proteome</keyword>
<evidence type="ECO:0000256" key="3">
    <source>
        <dbReference type="ARBA" id="ARBA00022448"/>
    </source>
</evidence>
<dbReference type="Gene3D" id="3.40.50.300">
    <property type="entry name" value="P-loop containing nucleotide triphosphate hydrolases"/>
    <property type="match status" value="1"/>
</dbReference>
<evidence type="ECO:0000256" key="7">
    <source>
        <dbReference type="ARBA" id="ARBA00022989"/>
    </source>
</evidence>
<dbReference type="GO" id="GO:0005524">
    <property type="term" value="F:ATP binding"/>
    <property type="evidence" value="ECO:0007669"/>
    <property type="project" value="UniProtKB-KW"/>
</dbReference>
<evidence type="ECO:0000256" key="2">
    <source>
        <dbReference type="ARBA" id="ARBA00008575"/>
    </source>
</evidence>
<dbReference type="STRING" id="92696.A0A4R0RTP7"/>
<dbReference type="EMBL" id="RWJN01000017">
    <property type="protein sequence ID" value="TCD70632.1"/>
    <property type="molecule type" value="Genomic_DNA"/>
</dbReference>
<accession>A0A4R0RTP7</accession>
<reference evidence="12 13" key="1">
    <citation type="submission" date="2018-11" db="EMBL/GenBank/DDBJ databases">
        <title>Genome assembly of Steccherinum ochraceum LE-BIN_3174, the white-rot fungus of the Steccherinaceae family (The Residual Polyporoid clade, Polyporales, Basidiomycota).</title>
        <authorList>
            <person name="Fedorova T.V."/>
            <person name="Glazunova O.A."/>
            <person name="Landesman E.O."/>
            <person name="Moiseenko K.V."/>
            <person name="Psurtseva N.V."/>
            <person name="Savinova O.S."/>
            <person name="Shakhova N.V."/>
            <person name="Tyazhelova T.V."/>
            <person name="Vasina D.V."/>
        </authorList>
    </citation>
    <scope>NUCLEOTIDE SEQUENCE [LARGE SCALE GENOMIC DNA]</scope>
    <source>
        <strain evidence="12 13">LE-BIN_3174</strain>
    </source>
</reference>
<comment type="caution">
    <text evidence="12">The sequence shown here is derived from an EMBL/GenBank/DDBJ whole genome shotgun (WGS) entry which is preliminary data.</text>
</comment>
<evidence type="ECO:0000256" key="6">
    <source>
        <dbReference type="ARBA" id="ARBA00022840"/>
    </source>
</evidence>
<dbReference type="PANTHER" id="PTHR11384:SF69">
    <property type="entry name" value="PEROXISOMAL LONG-CHAIN FATTY ACID IMPORT PROTEIN 1"/>
    <property type="match status" value="1"/>
</dbReference>
<dbReference type="CDD" id="cd03223">
    <property type="entry name" value="ABCD_peroxisomal_ALDP"/>
    <property type="match status" value="1"/>
</dbReference>
<evidence type="ECO:0000256" key="1">
    <source>
        <dbReference type="ARBA" id="ARBA00004585"/>
    </source>
</evidence>
<dbReference type="PANTHER" id="PTHR11384">
    <property type="entry name" value="ATP-BINDING CASSETTE, SUB-FAMILY D MEMBER"/>
    <property type="match status" value="1"/>
</dbReference>
<dbReference type="GO" id="GO:0042760">
    <property type="term" value="P:very long-chain fatty acid catabolic process"/>
    <property type="evidence" value="ECO:0007669"/>
    <property type="project" value="TreeGrafter"/>
</dbReference>
<proteinExistence type="inferred from homology"/>
<dbReference type="GO" id="GO:0140359">
    <property type="term" value="F:ABC-type transporter activity"/>
    <property type="evidence" value="ECO:0007669"/>
    <property type="project" value="InterPro"/>
</dbReference>
<protein>
    <recommendedName>
        <fullName evidence="11">ABC transporter domain-containing protein</fullName>
    </recommendedName>
</protein>
<dbReference type="GO" id="GO:0016887">
    <property type="term" value="F:ATP hydrolysis activity"/>
    <property type="evidence" value="ECO:0007669"/>
    <property type="project" value="InterPro"/>
</dbReference>
<evidence type="ECO:0000256" key="4">
    <source>
        <dbReference type="ARBA" id="ARBA00022692"/>
    </source>
</evidence>
<dbReference type="Pfam" id="PF06472">
    <property type="entry name" value="ABC_membrane_2"/>
    <property type="match status" value="1"/>
</dbReference>
<evidence type="ECO:0000313" key="13">
    <source>
        <dbReference type="Proteomes" id="UP000292702"/>
    </source>
</evidence>
<dbReference type="GO" id="GO:0005778">
    <property type="term" value="C:peroxisomal membrane"/>
    <property type="evidence" value="ECO:0007669"/>
    <property type="project" value="UniProtKB-SubCell"/>
</dbReference>
<keyword evidence="5" id="KW-0547">Nucleotide-binding</keyword>
<dbReference type="GO" id="GO:0015910">
    <property type="term" value="P:long-chain fatty acid import into peroxisome"/>
    <property type="evidence" value="ECO:0007669"/>
    <property type="project" value="TreeGrafter"/>
</dbReference>
<evidence type="ECO:0000256" key="10">
    <source>
        <dbReference type="SAM" id="Phobius"/>
    </source>
</evidence>
<dbReference type="PROSITE" id="PS00211">
    <property type="entry name" value="ABC_TRANSPORTER_1"/>
    <property type="match status" value="1"/>
</dbReference>
<name>A0A4R0RTP7_9APHY</name>
<sequence length="711" mass="79545">MATTAKDRIAAFTKLYTSNRPLIQRTLNIGFALYVVHNTYRSISARPAPSGGDSSKGKGKAKAKGKDEGDAVKKAPRVAVDAVFYQRLSNILKIVIPSIRSKEAVLLFMHSSLLIFRTVISLYVAALDGKIVASLVRAQTVPFLLNILKWLLVAIPATWTNSWLSYVQNKLALAYRTRLTDEVMRQYLGDGEEDPKNGKVFYKLANLDDRIKNPDQMITHDIQRFSTHLAAIYANLAKPVLDVILYNYQLSQNVGAEGLILLTVLVQTSAAVLRALTPPFGAYTALSAHLSGSFRHTHSRLASFAEEIAFFGGEETEKMLVEREYAGIVKHENTVLRRRWWFGCVEEGIVKWLWGSFGLCICAIPMFFRLPGVHSMDLGSRTEGFVTNRRLLLSSSDAFGRVLYSYKDLSELAGYTSRVSLLLDTMADIRKGKFDKALVSSADTEDHAKILRGRGQTLESDEIHFENVPIVTPNGDVLVKSLSFYVKPGQHLLIVGPNGCGKSSLFRILGGLWPVYGGVVRKPPADQFILIPQRPYLSIGTLRDQIIYPHSKADMEARGMTDSHLLEILAKVQMESIVQREGGWDAAREWREALSGGDQQKIAWARLFYHQPKYAVLDEATSLVPVEMEGMMMDYATQLGITLLTVSHRPSLWKYHSMILQYDGQGGYVFTKLDAEKRLALQQEKEALESKLLEVPKMKTRLAELRAVAQR</sequence>
<dbReference type="SUPFAM" id="SSF52540">
    <property type="entry name" value="P-loop containing nucleoside triphosphate hydrolases"/>
    <property type="match status" value="1"/>
</dbReference>
<feature type="domain" description="ABC transporter" evidence="11">
    <location>
        <begin position="463"/>
        <end position="708"/>
    </location>
</feature>
<comment type="subcellular location">
    <subcellularLocation>
        <location evidence="1">Peroxisome membrane</location>
        <topology evidence="1">Multi-pass membrane protein</topology>
    </subcellularLocation>
</comment>
<keyword evidence="3" id="KW-0813">Transport</keyword>
<keyword evidence="4 10" id="KW-0812">Transmembrane</keyword>
<dbReference type="Proteomes" id="UP000292702">
    <property type="component" value="Unassembled WGS sequence"/>
</dbReference>
<dbReference type="InterPro" id="IPR027417">
    <property type="entry name" value="P-loop_NTPase"/>
</dbReference>
<dbReference type="GO" id="GO:0006635">
    <property type="term" value="P:fatty acid beta-oxidation"/>
    <property type="evidence" value="ECO:0007669"/>
    <property type="project" value="TreeGrafter"/>
</dbReference>
<organism evidence="12 13">
    <name type="scientific">Steccherinum ochraceum</name>
    <dbReference type="NCBI Taxonomy" id="92696"/>
    <lineage>
        <taxon>Eukaryota</taxon>
        <taxon>Fungi</taxon>
        <taxon>Dikarya</taxon>
        <taxon>Basidiomycota</taxon>
        <taxon>Agaricomycotina</taxon>
        <taxon>Agaricomycetes</taxon>
        <taxon>Polyporales</taxon>
        <taxon>Steccherinaceae</taxon>
        <taxon>Steccherinum</taxon>
    </lineage>
</organism>
<keyword evidence="6" id="KW-0067">ATP-binding</keyword>
<comment type="similarity">
    <text evidence="2">Belongs to the ABC transporter superfamily. ABCD family. Peroxisomal fatty acyl CoA transporter (TC 3.A.1.203) subfamily.</text>
</comment>
<feature type="transmembrane region" description="Helical" evidence="10">
    <location>
        <begin position="104"/>
        <end position="127"/>
    </location>
</feature>
<dbReference type="InterPro" id="IPR003593">
    <property type="entry name" value="AAA+_ATPase"/>
</dbReference>
<keyword evidence="7 10" id="KW-1133">Transmembrane helix</keyword>
<dbReference type="GO" id="GO:0005324">
    <property type="term" value="F:long-chain fatty acid transmembrane transporter activity"/>
    <property type="evidence" value="ECO:0007669"/>
    <property type="project" value="TreeGrafter"/>
</dbReference>
<dbReference type="FunFam" id="3.40.50.300:FF:000636">
    <property type="entry name" value="ATP-binding cassette sub-family D member 3"/>
    <property type="match status" value="1"/>
</dbReference>
<dbReference type="PROSITE" id="PS50893">
    <property type="entry name" value="ABC_TRANSPORTER_2"/>
    <property type="match status" value="1"/>
</dbReference>
<dbReference type="InterPro" id="IPR017871">
    <property type="entry name" value="ABC_transporter-like_CS"/>
</dbReference>
<evidence type="ECO:0000256" key="5">
    <source>
        <dbReference type="ARBA" id="ARBA00022741"/>
    </source>
</evidence>
<dbReference type="InterPro" id="IPR003439">
    <property type="entry name" value="ABC_transporter-like_ATP-bd"/>
</dbReference>
<dbReference type="OrthoDB" id="422637at2759"/>
<keyword evidence="8 10" id="KW-0472">Membrane</keyword>
<dbReference type="Pfam" id="PF00005">
    <property type="entry name" value="ABC_tran"/>
    <property type="match status" value="1"/>
</dbReference>
<feature type="region of interest" description="Disordered" evidence="9">
    <location>
        <begin position="46"/>
        <end position="69"/>
    </location>
</feature>
<evidence type="ECO:0000256" key="8">
    <source>
        <dbReference type="ARBA" id="ARBA00023136"/>
    </source>
</evidence>